<organism evidence="2 3">
    <name type="scientific">Candida boidinii</name>
    <name type="common">Yeast</name>
    <dbReference type="NCBI Taxonomy" id="5477"/>
    <lineage>
        <taxon>Eukaryota</taxon>
        <taxon>Fungi</taxon>
        <taxon>Dikarya</taxon>
        <taxon>Ascomycota</taxon>
        <taxon>Saccharomycotina</taxon>
        <taxon>Pichiomycetes</taxon>
        <taxon>Pichiales</taxon>
        <taxon>Pichiaceae</taxon>
        <taxon>Ogataea</taxon>
        <taxon>Ogataea/Candida clade</taxon>
    </lineage>
</organism>
<dbReference type="PANTHER" id="PTHR37283:SF1">
    <property type="entry name" value="PH DOMAIN-CONTAINING PROTEIN YHR131C"/>
    <property type="match status" value="1"/>
</dbReference>
<dbReference type="PANTHER" id="PTHR37283">
    <property type="entry name" value="PH DOMAIN-CONTAINING PROTEIN YHR131C"/>
    <property type="match status" value="1"/>
</dbReference>
<feature type="compositionally biased region" description="Polar residues" evidence="1">
    <location>
        <begin position="505"/>
        <end position="526"/>
    </location>
</feature>
<feature type="region of interest" description="Disordered" evidence="1">
    <location>
        <begin position="643"/>
        <end position="723"/>
    </location>
</feature>
<feature type="compositionally biased region" description="Low complexity" evidence="1">
    <location>
        <begin position="323"/>
        <end position="337"/>
    </location>
</feature>
<feature type="compositionally biased region" description="Acidic residues" evidence="1">
    <location>
        <begin position="666"/>
        <end position="693"/>
    </location>
</feature>
<comment type="caution">
    <text evidence="2">The sequence shown here is derived from an EMBL/GenBank/DDBJ whole genome shotgun (WGS) entry which is preliminary data.</text>
</comment>
<evidence type="ECO:0000313" key="2">
    <source>
        <dbReference type="EMBL" id="GME67186.1"/>
    </source>
</evidence>
<reference evidence="2" key="1">
    <citation type="submission" date="2023-04" db="EMBL/GenBank/DDBJ databases">
        <title>Candida boidinii NBRC 10035.</title>
        <authorList>
            <person name="Ichikawa N."/>
            <person name="Sato H."/>
            <person name="Tonouchi N."/>
        </authorList>
    </citation>
    <scope>NUCLEOTIDE SEQUENCE</scope>
    <source>
        <strain evidence="2">NBRC 10035</strain>
    </source>
</reference>
<dbReference type="Proteomes" id="UP001165120">
    <property type="component" value="Unassembled WGS sequence"/>
</dbReference>
<feature type="compositionally biased region" description="Polar residues" evidence="1">
    <location>
        <begin position="554"/>
        <end position="563"/>
    </location>
</feature>
<dbReference type="Gene3D" id="2.30.29.30">
    <property type="entry name" value="Pleckstrin-homology domain (PH domain)/Phosphotyrosine-binding domain (PTB)"/>
    <property type="match status" value="1"/>
</dbReference>
<feature type="region of interest" description="Disordered" evidence="1">
    <location>
        <begin position="492"/>
        <end position="526"/>
    </location>
</feature>
<accession>A0A9W6SVQ1</accession>
<dbReference type="EMBL" id="BSXN01000116">
    <property type="protein sequence ID" value="GME67186.1"/>
    <property type="molecule type" value="Genomic_DNA"/>
</dbReference>
<protein>
    <submittedName>
        <fullName evidence="2">Unnamed protein product</fullName>
    </submittedName>
</protein>
<feature type="region of interest" description="Disordered" evidence="1">
    <location>
        <begin position="748"/>
        <end position="776"/>
    </location>
</feature>
<feature type="compositionally biased region" description="Low complexity" evidence="1">
    <location>
        <begin position="303"/>
        <end position="312"/>
    </location>
</feature>
<feature type="compositionally biased region" description="Polar residues" evidence="1">
    <location>
        <begin position="363"/>
        <end position="387"/>
    </location>
</feature>
<evidence type="ECO:0000313" key="3">
    <source>
        <dbReference type="Proteomes" id="UP001165120"/>
    </source>
</evidence>
<dbReference type="InterPro" id="IPR011993">
    <property type="entry name" value="PH-like_dom_sf"/>
</dbReference>
<sequence length="969" mass="109726">MEAVSLTTNIKKRPSFLSLSGVLKSNTNSSNSLNMLLTSSASSSKSINRANLADDEKKLLEFIDYMQIIEPKPVEPPIYSILTPGGCPPYPIYPYENEGCEILPDYSPTIYKITKLLRKVEWITPYEVSNQRNWKACIVELNSTQLNIYDGDFKLNESMVYDPKIDENYKENKNLKFYNSILTDQSDLKNLNNFKKNCYLNNSNLLRSYSLQHGKIGIAVDYKKRKHILRLRLETEQFLLQFVTVEAMIDWYCYINLGIDNSLDLTSREMPKYRVVPRRRRRYREVLEQTNLQLKEYKQQQQQQQQQLQQQQSGITENEEFNSSAASSPALGSSSIDSRPDSNNVDKKKRQSSVSDFFKHRSNSFTNTKSDQTHNTIANNSKSSTSIGRHHQSQQKDTRQNSDSQQNRNNVFSKLKLKFSKSTSINQYISDVDKNDNNMIKNNNNNNNNKLNIRKVNFTIANEDELIITPNETKSSVIEDISNDVININNDNTNNNTTVSGINGGNSSESLPTLSHESVGSSTSNSDLMTQIKTITTITINGRSDSNDSNDSNVANTNETSQQKIDRNNLQKQNSQHFQTFTKEHRSLIDEVIDNDYQISSERDNNQQINELLPHLSLTDNGISNKTVSNDNTLMIPLPTTATAATSHSGKPIRSNSIANSHTSDETDNTLEDELDGVLDDDEDDDEEEEEDDGLVRDELGYGDTFSSPSLARGQNTESPVVVDSVSEHVESISSSNKIGAVVSKLTTSSAKTKSSSNSTVTSRSNNQNNNNQANDKGMMEQQKHLNLNFLRLKNYSKNKDTNKNELNNKKIEIKHSDDEKDYDPEYDLPSRRKILKDSIRCMATLAANERWSGRPLVKDLSFSIPRNDSFHSLTSRSRKNSFKLHHPQLHHQIHSNSAINVSELNGNEIGNGNISLSSDNIYNNSSMTNSVLSRNDVNNSSDFRYSQFRPLQEFIVNPSGLVPIFRKT</sequence>
<name>A0A9W6SVQ1_CANBO</name>
<dbReference type="AlphaFoldDB" id="A0A9W6SVQ1"/>
<keyword evidence="3" id="KW-1185">Reference proteome</keyword>
<dbReference type="SUPFAM" id="SSF50729">
    <property type="entry name" value="PH domain-like"/>
    <property type="match status" value="1"/>
</dbReference>
<proteinExistence type="predicted"/>
<gene>
    <name evidence="2" type="ORF">Cboi02_000061500</name>
</gene>
<feature type="compositionally biased region" description="Polar residues" evidence="1">
    <location>
        <begin position="705"/>
        <end position="717"/>
    </location>
</feature>
<feature type="region of interest" description="Disordered" evidence="1">
    <location>
        <begin position="539"/>
        <end position="575"/>
    </location>
</feature>
<evidence type="ECO:0000256" key="1">
    <source>
        <dbReference type="SAM" id="MobiDB-lite"/>
    </source>
</evidence>
<feature type="region of interest" description="Disordered" evidence="1">
    <location>
        <begin position="303"/>
        <end position="408"/>
    </location>
</feature>
<feature type="compositionally biased region" description="Polar residues" evidence="1">
    <location>
        <begin position="643"/>
        <end position="662"/>
    </location>
</feature>
<feature type="compositionally biased region" description="Low complexity" evidence="1">
    <location>
        <begin position="748"/>
        <end position="775"/>
    </location>
</feature>